<evidence type="ECO:0000313" key="2">
    <source>
        <dbReference type="Proteomes" id="UP000530424"/>
    </source>
</evidence>
<accession>A0A853C225</accession>
<gene>
    <name evidence="1" type="ORF">HNR19_002948</name>
</gene>
<keyword evidence="2" id="KW-1185">Reference proteome</keyword>
<evidence type="ECO:0000313" key="1">
    <source>
        <dbReference type="EMBL" id="NYJ02250.1"/>
    </source>
</evidence>
<dbReference type="AlphaFoldDB" id="A0A853C225"/>
<reference evidence="1 2" key="1">
    <citation type="submission" date="2020-07" db="EMBL/GenBank/DDBJ databases">
        <title>Sequencing the genomes of 1000 actinobacteria strains.</title>
        <authorList>
            <person name="Klenk H.-P."/>
        </authorList>
    </citation>
    <scope>NUCLEOTIDE SEQUENCE [LARGE SCALE GENOMIC DNA]</scope>
    <source>
        <strain evidence="1 2">DSM 103833</strain>
    </source>
</reference>
<protein>
    <submittedName>
        <fullName evidence="1">Uncharacterized protein</fullName>
    </submittedName>
</protein>
<organism evidence="1 2">
    <name type="scientific">Nocardioides thalensis</name>
    <dbReference type="NCBI Taxonomy" id="1914755"/>
    <lineage>
        <taxon>Bacteria</taxon>
        <taxon>Bacillati</taxon>
        <taxon>Actinomycetota</taxon>
        <taxon>Actinomycetes</taxon>
        <taxon>Propionibacteriales</taxon>
        <taxon>Nocardioidaceae</taxon>
        <taxon>Nocardioides</taxon>
    </lineage>
</organism>
<comment type="caution">
    <text evidence="1">The sequence shown here is derived from an EMBL/GenBank/DDBJ whole genome shotgun (WGS) entry which is preliminary data.</text>
</comment>
<dbReference type="RefSeq" id="WP_179668644.1">
    <property type="nucleotide sequence ID" value="NZ_JACCFP010000001.1"/>
</dbReference>
<dbReference type="Proteomes" id="UP000530424">
    <property type="component" value="Unassembled WGS sequence"/>
</dbReference>
<sequence length="63" mass="6849">MLAVYAGGLVYRESLPRIRGRQAGSGSSPVDDARPEEECPFCRKVAISMVTVHPLSTGDTTRR</sequence>
<name>A0A853C225_9ACTN</name>
<dbReference type="EMBL" id="JACCFP010000001">
    <property type="protein sequence ID" value="NYJ02250.1"/>
    <property type="molecule type" value="Genomic_DNA"/>
</dbReference>
<proteinExistence type="predicted"/>